<dbReference type="CDD" id="cd01734">
    <property type="entry name" value="YlxS_C"/>
    <property type="match status" value="1"/>
</dbReference>
<comment type="caution">
    <text evidence="6">The sequence shown here is derived from an EMBL/GenBank/DDBJ whole genome shotgun (WGS) entry which is preliminary data.</text>
</comment>
<dbReference type="GO" id="GO:0006412">
    <property type="term" value="P:translation"/>
    <property type="evidence" value="ECO:0007669"/>
    <property type="project" value="TreeGrafter"/>
</dbReference>
<dbReference type="InterPro" id="IPR003728">
    <property type="entry name" value="Ribosome_maturation_RimP"/>
</dbReference>
<dbReference type="InterPro" id="IPR035956">
    <property type="entry name" value="RimP_N_sf"/>
</dbReference>
<dbReference type="InterPro" id="IPR028989">
    <property type="entry name" value="RimP_N"/>
</dbReference>
<evidence type="ECO:0000256" key="1">
    <source>
        <dbReference type="ARBA" id="ARBA00022490"/>
    </source>
</evidence>
<dbReference type="PANTHER" id="PTHR33867:SF1">
    <property type="entry name" value="RIBOSOME MATURATION FACTOR RIMP"/>
    <property type="match status" value="1"/>
</dbReference>
<dbReference type="Pfam" id="PF17384">
    <property type="entry name" value="DUF150_C"/>
    <property type="match status" value="1"/>
</dbReference>
<dbReference type="Proteomes" id="UP000319941">
    <property type="component" value="Unassembled WGS sequence"/>
</dbReference>
<comment type="subcellular location">
    <subcellularLocation>
        <location evidence="3">Cytoplasm</location>
    </subcellularLocation>
</comment>
<name>A0A558HSG8_9GAMM</name>
<evidence type="ECO:0000256" key="3">
    <source>
        <dbReference type="HAMAP-Rule" id="MF_01077"/>
    </source>
</evidence>
<dbReference type="GO" id="GO:0005829">
    <property type="term" value="C:cytosol"/>
    <property type="evidence" value="ECO:0007669"/>
    <property type="project" value="TreeGrafter"/>
</dbReference>
<comment type="function">
    <text evidence="3">Required for maturation of 30S ribosomal subunits.</text>
</comment>
<dbReference type="AlphaFoldDB" id="A0A558HSG8"/>
<evidence type="ECO:0000256" key="2">
    <source>
        <dbReference type="ARBA" id="ARBA00022517"/>
    </source>
</evidence>
<dbReference type="EMBL" id="VNFH01000003">
    <property type="protein sequence ID" value="TVU72080.1"/>
    <property type="molecule type" value="Genomic_DNA"/>
</dbReference>
<feature type="domain" description="Ribosome maturation factor RimP C-terminal" evidence="5">
    <location>
        <begin position="86"/>
        <end position="151"/>
    </location>
</feature>
<dbReference type="RefSeq" id="WP_024952151.1">
    <property type="nucleotide sequence ID" value="NZ_CAWOWR010000087.1"/>
</dbReference>
<dbReference type="InterPro" id="IPR028998">
    <property type="entry name" value="RimP_C"/>
</dbReference>
<evidence type="ECO:0000313" key="7">
    <source>
        <dbReference type="Proteomes" id="UP000319941"/>
    </source>
</evidence>
<evidence type="ECO:0000259" key="5">
    <source>
        <dbReference type="Pfam" id="PF17384"/>
    </source>
</evidence>
<proteinExistence type="inferred from homology"/>
<sequence length="152" mass="16917">MSTKDAALNALIDPVVSALGFELWGIDYLSQGKQSRLVIYIDHADGITVDNCANVSRQVGAVLDVEDPITGQFQLEVSSPGLDRPLFTLDQYERYIGHVVALRLRQAFDGQRKFQGLVTGTEEGDVVIRVDEEEYCFPIESIDQARVVPQFK</sequence>
<organism evidence="6 7">
    <name type="scientific">Cobetia crustatorum</name>
    <dbReference type="NCBI Taxonomy" id="553385"/>
    <lineage>
        <taxon>Bacteria</taxon>
        <taxon>Pseudomonadati</taxon>
        <taxon>Pseudomonadota</taxon>
        <taxon>Gammaproteobacteria</taxon>
        <taxon>Oceanospirillales</taxon>
        <taxon>Halomonadaceae</taxon>
        <taxon>Cobetia</taxon>
    </lineage>
</organism>
<dbReference type="PANTHER" id="PTHR33867">
    <property type="entry name" value="RIBOSOME MATURATION FACTOR RIMP"/>
    <property type="match status" value="1"/>
</dbReference>
<dbReference type="OrthoDB" id="9805006at2"/>
<dbReference type="Gene3D" id="2.30.30.180">
    <property type="entry name" value="Ribosome maturation factor RimP, C-terminal domain"/>
    <property type="match status" value="1"/>
</dbReference>
<keyword evidence="7" id="KW-1185">Reference proteome</keyword>
<dbReference type="SUPFAM" id="SSF74942">
    <property type="entry name" value="YhbC-like, C-terminal domain"/>
    <property type="match status" value="1"/>
</dbReference>
<keyword evidence="2 3" id="KW-0690">Ribosome biogenesis</keyword>
<dbReference type="SUPFAM" id="SSF75420">
    <property type="entry name" value="YhbC-like, N-terminal domain"/>
    <property type="match status" value="1"/>
</dbReference>
<dbReference type="Pfam" id="PF02576">
    <property type="entry name" value="RimP_N"/>
    <property type="match status" value="1"/>
</dbReference>
<evidence type="ECO:0000259" key="4">
    <source>
        <dbReference type="Pfam" id="PF02576"/>
    </source>
</evidence>
<keyword evidence="1 3" id="KW-0963">Cytoplasm</keyword>
<dbReference type="NCBIfam" id="NF000927">
    <property type="entry name" value="PRK00092.1-1"/>
    <property type="match status" value="1"/>
</dbReference>
<dbReference type="HAMAP" id="MF_01077">
    <property type="entry name" value="RimP"/>
    <property type="match status" value="1"/>
</dbReference>
<comment type="similarity">
    <text evidence="3">Belongs to the RimP family.</text>
</comment>
<dbReference type="Gene3D" id="3.30.300.70">
    <property type="entry name" value="RimP-like superfamily, N-terminal"/>
    <property type="match status" value="1"/>
</dbReference>
<dbReference type="STRING" id="553385.GCA_000591415_02081"/>
<accession>A0A558HSG8</accession>
<gene>
    <name evidence="3 6" type="primary">rimP</name>
    <name evidence="6" type="ORF">FQP86_06100</name>
</gene>
<dbReference type="InterPro" id="IPR036847">
    <property type="entry name" value="RimP_C_sf"/>
</dbReference>
<dbReference type="GO" id="GO:0000028">
    <property type="term" value="P:ribosomal small subunit assembly"/>
    <property type="evidence" value="ECO:0007669"/>
    <property type="project" value="TreeGrafter"/>
</dbReference>
<dbReference type="FunFam" id="3.30.300.70:FF:000001">
    <property type="entry name" value="Ribosome maturation factor RimP"/>
    <property type="match status" value="1"/>
</dbReference>
<evidence type="ECO:0000313" key="6">
    <source>
        <dbReference type="EMBL" id="TVU72080.1"/>
    </source>
</evidence>
<reference evidence="6 7" key="1">
    <citation type="submission" date="2019-07" db="EMBL/GenBank/DDBJ databases">
        <title>Diversity of Bacteria from Kongsfjorden, Arctic.</title>
        <authorList>
            <person name="Yu Y."/>
        </authorList>
    </citation>
    <scope>NUCLEOTIDE SEQUENCE [LARGE SCALE GENOMIC DNA]</scope>
    <source>
        <strain evidence="6 7">SM1923</strain>
    </source>
</reference>
<feature type="domain" description="Ribosome maturation factor RimP N-terminal" evidence="4">
    <location>
        <begin position="11"/>
        <end position="83"/>
    </location>
</feature>
<protein>
    <recommendedName>
        <fullName evidence="3">Ribosome maturation factor RimP</fullName>
    </recommendedName>
</protein>